<dbReference type="EMBL" id="SOHQ01000013">
    <property type="protein sequence ID" value="TFD80840.1"/>
    <property type="molecule type" value="Genomic_DNA"/>
</dbReference>
<evidence type="ECO:0000313" key="2">
    <source>
        <dbReference type="Proteomes" id="UP000298218"/>
    </source>
</evidence>
<organism evidence="1 2">
    <name type="scientific">Cryobacterium psychrophilum</name>
    <dbReference type="NCBI Taxonomy" id="41988"/>
    <lineage>
        <taxon>Bacteria</taxon>
        <taxon>Bacillati</taxon>
        <taxon>Actinomycetota</taxon>
        <taxon>Actinomycetes</taxon>
        <taxon>Micrococcales</taxon>
        <taxon>Microbacteriaceae</taxon>
        <taxon>Cryobacterium</taxon>
    </lineage>
</organism>
<comment type="caution">
    <text evidence="1">The sequence shown here is derived from an EMBL/GenBank/DDBJ whole genome shotgun (WGS) entry which is preliminary data.</text>
</comment>
<proteinExistence type="predicted"/>
<sequence length="127" mass="13527">MNRDQEITFEASPLYGQIEIGDRDTTDIPQWSSGEEPVISSGSMVCVATQPDTAGDVRVTIRSGEDNSVNGSEVFSGEINLPSGILAVGNSIAAQSEELELSPARRLQLRVFVSPIAAPNQITVLLP</sequence>
<dbReference type="Proteomes" id="UP000298218">
    <property type="component" value="Unassembled WGS sequence"/>
</dbReference>
<evidence type="ECO:0000313" key="1">
    <source>
        <dbReference type="EMBL" id="TFD80840.1"/>
    </source>
</evidence>
<gene>
    <name evidence="1" type="ORF">E3T53_04240</name>
</gene>
<dbReference type="AlphaFoldDB" id="A0A4Y8KPY1"/>
<accession>A0A4Y8KPY1</accession>
<keyword evidence="2" id="KW-1185">Reference proteome</keyword>
<name>A0A4Y8KPY1_9MICO</name>
<reference evidence="1 2" key="1">
    <citation type="submission" date="2019-03" db="EMBL/GenBank/DDBJ databases">
        <title>Genomics of glacier-inhabiting Cryobacterium strains.</title>
        <authorList>
            <person name="Liu Q."/>
            <person name="Xin Y.-H."/>
        </authorList>
    </citation>
    <scope>NUCLEOTIDE SEQUENCE [LARGE SCALE GENOMIC DNA]</scope>
    <source>
        <strain evidence="1 2">CGMCC 1.4292</strain>
    </source>
</reference>
<dbReference type="RefSeq" id="WP_134173858.1">
    <property type="nucleotide sequence ID" value="NZ_SODI01000001.1"/>
</dbReference>
<protein>
    <submittedName>
        <fullName evidence="1">Uncharacterized protein</fullName>
    </submittedName>
</protein>